<protein>
    <submittedName>
        <fullName evidence="1">Uncharacterized protein</fullName>
    </submittedName>
</protein>
<proteinExistence type="predicted"/>
<dbReference type="EMBL" id="QKYT01000428">
    <property type="protein sequence ID" value="RIA85398.1"/>
    <property type="molecule type" value="Genomic_DNA"/>
</dbReference>
<name>A0A397SH99_9GLOM</name>
<accession>A0A397SH99</accession>
<organism evidence="1 2">
    <name type="scientific">Glomus cerebriforme</name>
    <dbReference type="NCBI Taxonomy" id="658196"/>
    <lineage>
        <taxon>Eukaryota</taxon>
        <taxon>Fungi</taxon>
        <taxon>Fungi incertae sedis</taxon>
        <taxon>Mucoromycota</taxon>
        <taxon>Glomeromycotina</taxon>
        <taxon>Glomeromycetes</taxon>
        <taxon>Glomerales</taxon>
        <taxon>Glomeraceae</taxon>
        <taxon>Glomus</taxon>
    </lineage>
</organism>
<sequence>MSNSKQRPYEQENYPASPKITYYGDQKFDYTIILEGVYPPVVQLKYTEAPNYFPMPDNYIIKTTWGQADNLQYQVVSTQSPFDASVELHKIIIPDKRTAISEVYLFGLQLKCIDRNHKGKSRKLKSHEKTSITTQIKHAKGLVKKEQMHFENSIKNFYNPKDCVILKTLDFTVENKEYHVSFEEEDYIKKKTKTEINGLCARFPVYIQKGRLDPTMPIIHLWISGDGRNVGRKVKHVMITVALLDDLTNLFKSNYYYTTVLFSGTENYSTLKIAASSFIEELQELISNIGMIINNTYWEFELFFSSD</sequence>
<dbReference type="OrthoDB" id="2381230at2759"/>
<keyword evidence="2" id="KW-1185">Reference proteome</keyword>
<reference evidence="1 2" key="1">
    <citation type="submission" date="2018-06" db="EMBL/GenBank/DDBJ databases">
        <title>Comparative genomics reveals the genomic features of Rhizophagus irregularis, R. cerebriforme, R. diaphanum and Gigaspora rosea, and their symbiotic lifestyle signature.</title>
        <authorList>
            <person name="Morin E."/>
            <person name="San Clemente H."/>
            <person name="Chen E.C.H."/>
            <person name="De La Providencia I."/>
            <person name="Hainaut M."/>
            <person name="Kuo A."/>
            <person name="Kohler A."/>
            <person name="Murat C."/>
            <person name="Tang N."/>
            <person name="Roy S."/>
            <person name="Loubradou J."/>
            <person name="Henrissat B."/>
            <person name="Grigoriev I.V."/>
            <person name="Corradi N."/>
            <person name="Roux C."/>
            <person name="Martin F.M."/>
        </authorList>
    </citation>
    <scope>NUCLEOTIDE SEQUENCE [LARGE SCALE GENOMIC DNA]</scope>
    <source>
        <strain evidence="1 2">DAOM 227022</strain>
    </source>
</reference>
<dbReference type="AlphaFoldDB" id="A0A397SH99"/>
<gene>
    <name evidence="1" type="ORF">C1645_830833</name>
</gene>
<dbReference type="Proteomes" id="UP000265703">
    <property type="component" value="Unassembled WGS sequence"/>
</dbReference>
<evidence type="ECO:0000313" key="2">
    <source>
        <dbReference type="Proteomes" id="UP000265703"/>
    </source>
</evidence>
<evidence type="ECO:0000313" key="1">
    <source>
        <dbReference type="EMBL" id="RIA85398.1"/>
    </source>
</evidence>
<comment type="caution">
    <text evidence="1">The sequence shown here is derived from an EMBL/GenBank/DDBJ whole genome shotgun (WGS) entry which is preliminary data.</text>
</comment>